<reference evidence="1 2" key="1">
    <citation type="journal article" date="2016" name="Int. J. Syst. Evol. Microbiol.">
        <title>Descriptions of Anaerotaenia torta gen. nov., sp. nov. and Anaerocolumna cellulosilytica gen. nov., sp. nov. isolated from a methanogenic reactor of cattle waste.</title>
        <authorList>
            <person name="Uek A."/>
            <person name="Ohtaki Y."/>
            <person name="Kaku N."/>
            <person name="Ueki K."/>
        </authorList>
    </citation>
    <scope>NUCLEOTIDE SEQUENCE [LARGE SCALE GENOMIC DNA]</scope>
    <source>
        <strain evidence="1 2">SN021</strain>
    </source>
</reference>
<proteinExistence type="predicted"/>
<dbReference type="Proteomes" id="UP000515561">
    <property type="component" value="Chromosome"/>
</dbReference>
<dbReference type="RefSeq" id="WP_184090232.1">
    <property type="nucleotide sequence ID" value="NZ_AP023367.1"/>
</dbReference>
<dbReference type="KEGG" id="acel:acsn021_08600"/>
<evidence type="ECO:0000313" key="2">
    <source>
        <dbReference type="Proteomes" id="UP000515561"/>
    </source>
</evidence>
<sequence length="1476" mass="174817">MSKINNIRIVNLNYNNNSIRIEDETFQLGGDSTLFSLRNGGGKSVLVQILTAPFVHKRYRDTKDRPFASYFTTGRPTFILVEWGLDGGAGYVLTGMMVRRRQDSEEEHPEELEVMQFIHEYKEANLYDLKNFPLTEEVEEAGEITGKKLLGFHQTKQVFETLKKGRVYQFDYYDMASPSQSRQYFERLREFRIYYKEWETIIKKVNLKESGLSELFMEAKDEGGLTEKWFLDAAQNKLNQEDNKIKEFGRIVYKYIRQYKENKTKILQKENIIIFKEDTQKILSQTDEYLQILTEKKALAGKIGGLIKGLKSLKDSNQQDLSRFEARLKVLEETLQQIAWEELSYQIYQLEDEKKNWESKRETYHQKLVKLQSDKSVLLKQKHILETARLNREFTELLREVKEYESALELAKLKNQDLEPERNNLGYNLRCHYEEQELSKKNCLEELQQLIMRKEEFIALEKEKIEERERRHQESIIKQGNLKARIDSYTDIEKNFNSRYGENLSRNILGNYEEIYLKDLAYSYQRLYRKKNQEAIHLKREREEQEETIYSLGRNLEDLQKELGSQGALLDTLNKEYKEYEAAINLRKEIIKYIHFPEEKLFQTEDIVNSFIDKITQRKEAVRTFERELDRLKEEYKKLESGQILELPKELEDTLSTMEIHYVLGMEWLKKNCRTTEENQKLVSRNPFIPYSIIMSESELIKLKKHELGVYTSFPIPIIYREDLEKVIEEKKSQVITGEQVNFLLLFNQKLLEEEELKKLLLQKQEEIKKTEEILKVRYEECRFYEEKKNAIEYQKLSEKAYKSCCHKVSSAEERTREVEEELLRTRQEKERREARQKKILEELGTLGLDLKEINEKEISFQTLQEKYTLYQEQRKQNEILTQHIADIANDIAVSKNKTDEWNSQNKESTKESFGIANDLKFIQSRILLYGDYRTGEKRNESVEELEIRYEAITKKLSQEQQTLEQQLDKARSKHKEREEELKYKENYYKLNPSDYKGVTYDRRQEEAIEKEMAEIEVKEKEITGLSTEIFAKVAVCESKISDKKKELHKRLQKPDLIQREKIANTNFSSRIKEQSVGKDMVVKEIAFFQKKIDLYDDNLLSLSEFYDLDGTVTEFYEQKDCLKLMDFSKEDLIRFRGNLLRDYRQAETKRNEAKQELSEILHQIMSKEAFSEEFFKRPLETMYQLIGDPAALKEQLLLTLSVYESLQIKLEIDISLVDKEKDKVMELLLEYTEAVHKNLGKIDKNSAIKIRDKSVKMLRIKLPDWEENLISYRSRMKDFVESLTGRGLELLEKNENIEEMIGSQLTTKNLYDTVVGIRNVEIKLYKIEELREYQISWAEVAKNSGGEGFLSAFVILSSLLSFMRREDTDIFSEYEEGKVLIMDNPFAQTNAAHLLKPLMDIAKKSNTQLICLSGLGGDSIYNRFDNIYVLNLITSNYKRGMQYLKAEHAKGEKEQQRMISTYIKSEDMEQIELLF</sequence>
<name>A0A6S6R273_9FIRM</name>
<gene>
    <name evidence="1" type="ORF">acsn021_08600</name>
</gene>
<dbReference type="EMBL" id="AP023367">
    <property type="protein sequence ID" value="BCJ93291.1"/>
    <property type="molecule type" value="Genomic_DNA"/>
</dbReference>
<organism evidence="1 2">
    <name type="scientific">Anaerocolumna cellulosilytica</name>
    <dbReference type="NCBI Taxonomy" id="433286"/>
    <lineage>
        <taxon>Bacteria</taxon>
        <taxon>Bacillati</taxon>
        <taxon>Bacillota</taxon>
        <taxon>Clostridia</taxon>
        <taxon>Lachnospirales</taxon>
        <taxon>Lachnospiraceae</taxon>
        <taxon>Anaerocolumna</taxon>
    </lineage>
</organism>
<accession>A0A6S6R273</accession>
<keyword evidence="2" id="KW-1185">Reference proteome</keyword>
<protein>
    <submittedName>
        <fullName evidence="1">Uncharacterized protein</fullName>
    </submittedName>
</protein>
<evidence type="ECO:0000313" key="1">
    <source>
        <dbReference type="EMBL" id="BCJ93291.1"/>
    </source>
</evidence>